<dbReference type="AlphaFoldDB" id="A0A0A7EJY9"/>
<reference evidence="6 7" key="1">
    <citation type="submission" date="2014-11" db="EMBL/GenBank/DDBJ databases">
        <title>Complete Genome Sequence of Pseudoalteromonas sp. Strain OCN003 Isolated from Kaneohe Bay, Oahu, Hawaii.</title>
        <authorList>
            <person name="Beurmann S."/>
            <person name="Videau P."/>
            <person name="Ushijima B."/>
            <person name="Smith A.M."/>
            <person name="Aeby G.S."/>
            <person name="Callahan S.M."/>
            <person name="Belcaid M."/>
        </authorList>
    </citation>
    <scope>NUCLEOTIDE SEQUENCE [LARGE SCALE GENOMIC DNA]</scope>
    <source>
        <strain evidence="6 7">OCN003</strain>
    </source>
</reference>
<organism evidence="6 7">
    <name type="scientific">Pseudoalteromonas piratica</name>
    <dbReference type="NCBI Taxonomy" id="1348114"/>
    <lineage>
        <taxon>Bacteria</taxon>
        <taxon>Pseudomonadati</taxon>
        <taxon>Pseudomonadota</taxon>
        <taxon>Gammaproteobacteria</taxon>
        <taxon>Alteromonadales</taxon>
        <taxon>Pseudoalteromonadaceae</taxon>
        <taxon>Pseudoalteromonas</taxon>
    </lineage>
</organism>
<dbReference type="PROSITE" id="PS50072">
    <property type="entry name" value="CSA_PPIASE_2"/>
    <property type="match status" value="1"/>
</dbReference>
<proteinExistence type="predicted"/>
<keyword evidence="3" id="KW-0413">Isomerase</keyword>
<accession>A0A0A7EJY9</accession>
<dbReference type="InterPro" id="IPR002130">
    <property type="entry name" value="Cyclophilin-type_PPIase_dom"/>
</dbReference>
<dbReference type="EMBL" id="CP009888">
    <property type="protein sequence ID" value="AIY66376.1"/>
    <property type="molecule type" value="Genomic_DNA"/>
</dbReference>
<dbReference type="Gene3D" id="2.40.100.10">
    <property type="entry name" value="Cyclophilin-like"/>
    <property type="match status" value="1"/>
</dbReference>
<name>A0A0A7EJY9_9GAMM</name>
<dbReference type="Proteomes" id="UP000030341">
    <property type="component" value="Chromosome 1"/>
</dbReference>
<evidence type="ECO:0000313" key="6">
    <source>
        <dbReference type="EMBL" id="AIY66376.1"/>
    </source>
</evidence>
<keyword evidence="4" id="KW-0732">Signal</keyword>
<dbReference type="EC" id="5.2.1.8" evidence="1"/>
<dbReference type="PANTHER" id="PTHR45625">
    <property type="entry name" value="PEPTIDYL-PROLYL CIS-TRANS ISOMERASE-RELATED"/>
    <property type="match status" value="1"/>
</dbReference>
<protein>
    <recommendedName>
        <fullName evidence="1">peptidylprolyl isomerase</fullName>
        <ecNumber evidence="1">5.2.1.8</ecNumber>
    </recommendedName>
</protein>
<feature type="chain" id="PRO_5002028040" description="peptidylprolyl isomerase" evidence="4">
    <location>
        <begin position="23"/>
        <end position="296"/>
    </location>
</feature>
<dbReference type="HOGENOM" id="CLU_068027_0_0_6"/>
<dbReference type="InterPro" id="IPR044666">
    <property type="entry name" value="Cyclophilin_A-like"/>
</dbReference>
<keyword evidence="7" id="KW-1185">Reference proteome</keyword>
<dbReference type="PANTHER" id="PTHR45625:SF4">
    <property type="entry name" value="PEPTIDYLPROLYL ISOMERASE DOMAIN AND WD REPEAT-CONTAINING PROTEIN 1"/>
    <property type="match status" value="1"/>
</dbReference>
<feature type="domain" description="PPIase cyclophilin-type" evidence="5">
    <location>
        <begin position="46"/>
        <end position="254"/>
    </location>
</feature>
<evidence type="ECO:0000256" key="1">
    <source>
        <dbReference type="ARBA" id="ARBA00013194"/>
    </source>
</evidence>
<keyword evidence="2" id="KW-0697">Rotamase</keyword>
<dbReference type="KEGG" id="pseo:OM33_12030"/>
<dbReference type="SUPFAM" id="SSF50891">
    <property type="entry name" value="Cyclophilin-like"/>
    <property type="match status" value="1"/>
</dbReference>
<evidence type="ECO:0000256" key="2">
    <source>
        <dbReference type="ARBA" id="ARBA00023110"/>
    </source>
</evidence>
<feature type="signal peptide" evidence="4">
    <location>
        <begin position="1"/>
        <end position="22"/>
    </location>
</feature>
<evidence type="ECO:0000256" key="4">
    <source>
        <dbReference type="SAM" id="SignalP"/>
    </source>
</evidence>
<dbReference type="Pfam" id="PF00160">
    <property type="entry name" value="Pro_isomerase"/>
    <property type="match status" value="1"/>
</dbReference>
<dbReference type="InterPro" id="IPR029000">
    <property type="entry name" value="Cyclophilin-like_dom_sf"/>
</dbReference>
<gene>
    <name evidence="6" type="ORF">OM33_12030</name>
</gene>
<dbReference type="GO" id="GO:0003755">
    <property type="term" value="F:peptidyl-prolyl cis-trans isomerase activity"/>
    <property type="evidence" value="ECO:0007669"/>
    <property type="project" value="UniProtKB-KW"/>
</dbReference>
<evidence type="ECO:0000259" key="5">
    <source>
        <dbReference type="PROSITE" id="PS50072"/>
    </source>
</evidence>
<sequence>MKLTQFVLATSIIALFSLPLFAKERAMSPAAVIENSTNDEWRSLDLENTVILSLKTGDVVIALNPQLAPNHVANFKKLVREGFYNGLNIYRFVEGFVAQGGDISEKKQPKTGSKTVNAEFTKETKNPIAIQLVDVNDGYADKTGFLNGFAVAQNVTGTETWQTHCTGNFAMARSNSINSGGTEFYVILGNHRYLDLNITSFGRVVTGMEHIQRLARKPETTIEDVNFNPIVNFAVASDLADSPAHDIEVMKTQSASFKQYIESRRNRPEPWFQHQANYIDVCSLSVPMRSKKSLKG</sequence>
<evidence type="ECO:0000313" key="7">
    <source>
        <dbReference type="Proteomes" id="UP000030341"/>
    </source>
</evidence>
<dbReference type="eggNOG" id="COG0652">
    <property type="taxonomic scope" value="Bacteria"/>
</dbReference>
<dbReference type="STRING" id="1348114.OM33_12030"/>
<evidence type="ECO:0000256" key="3">
    <source>
        <dbReference type="ARBA" id="ARBA00023235"/>
    </source>
</evidence>